<dbReference type="GO" id="GO:0005524">
    <property type="term" value="F:ATP binding"/>
    <property type="evidence" value="ECO:0007669"/>
    <property type="project" value="InterPro"/>
</dbReference>
<dbReference type="GO" id="GO:0006508">
    <property type="term" value="P:proteolysis"/>
    <property type="evidence" value="ECO:0007669"/>
    <property type="project" value="InterPro"/>
</dbReference>
<sequence>RQGLSSESTTDLYNAATQERETTLNQLLIELDGFDTGIELGHQGQCRRATTEVGTAMTSYLLKRYEDAKVESCERISIIPRGQSLSQTVFHRLDDESYIFECRPQLLHRLQYVYYVLLGGRAAEEVIYGRDTSRAYVSYHADASWLARKILTMWGFFFGTLTKNAVLLGKKEISGEQIEYILDQYPA</sequence>
<dbReference type="AlphaFoldDB" id="A0A835HPG4"/>
<dbReference type="SUPFAM" id="SSF140990">
    <property type="entry name" value="FtsH protease domain-like"/>
    <property type="match status" value="1"/>
</dbReference>
<dbReference type="Proteomes" id="UP000631114">
    <property type="component" value="Unassembled WGS sequence"/>
</dbReference>
<dbReference type="GO" id="GO:0004222">
    <property type="term" value="F:metalloendopeptidase activity"/>
    <property type="evidence" value="ECO:0007669"/>
    <property type="project" value="InterPro"/>
</dbReference>
<gene>
    <name evidence="2" type="ORF">IFM89_024839</name>
</gene>
<dbReference type="Gene3D" id="1.20.58.760">
    <property type="entry name" value="Peptidase M41"/>
    <property type="match status" value="1"/>
</dbReference>
<proteinExistence type="predicted"/>
<organism evidence="2 3">
    <name type="scientific">Coptis chinensis</name>
    <dbReference type="NCBI Taxonomy" id="261450"/>
    <lineage>
        <taxon>Eukaryota</taxon>
        <taxon>Viridiplantae</taxon>
        <taxon>Streptophyta</taxon>
        <taxon>Embryophyta</taxon>
        <taxon>Tracheophyta</taxon>
        <taxon>Spermatophyta</taxon>
        <taxon>Magnoliopsida</taxon>
        <taxon>Ranunculales</taxon>
        <taxon>Ranunculaceae</taxon>
        <taxon>Coptidoideae</taxon>
        <taxon>Coptis</taxon>
    </lineage>
</organism>
<accession>A0A835HPG4</accession>
<evidence type="ECO:0000259" key="1">
    <source>
        <dbReference type="Pfam" id="PF01434"/>
    </source>
</evidence>
<comment type="caution">
    <text evidence="2">The sequence shown here is derived from an EMBL/GenBank/DDBJ whole genome shotgun (WGS) entry which is preliminary data.</text>
</comment>
<dbReference type="GO" id="GO:0045037">
    <property type="term" value="P:protein import into chloroplast stroma"/>
    <property type="evidence" value="ECO:0007669"/>
    <property type="project" value="TreeGrafter"/>
</dbReference>
<dbReference type="GO" id="GO:0009507">
    <property type="term" value="C:chloroplast"/>
    <property type="evidence" value="ECO:0007669"/>
    <property type="project" value="TreeGrafter"/>
</dbReference>
<dbReference type="InterPro" id="IPR037219">
    <property type="entry name" value="Peptidase_M41-like"/>
</dbReference>
<feature type="domain" description="Peptidase M41" evidence="1">
    <location>
        <begin position="51"/>
        <end position="156"/>
    </location>
</feature>
<feature type="non-terminal residue" evidence="2">
    <location>
        <position position="187"/>
    </location>
</feature>
<dbReference type="PANTHER" id="PTHR23076:SF111">
    <property type="entry name" value="INACTIVE ATP-DEPENDENT ZINC METALLOPROTEASE FTSHI 1, CHLOROPLASTIC-RELATED"/>
    <property type="match status" value="1"/>
</dbReference>
<evidence type="ECO:0000313" key="3">
    <source>
        <dbReference type="Proteomes" id="UP000631114"/>
    </source>
</evidence>
<dbReference type="PANTHER" id="PTHR23076">
    <property type="entry name" value="METALLOPROTEASE M41 FTSH"/>
    <property type="match status" value="1"/>
</dbReference>
<dbReference type="OrthoDB" id="2016698at2759"/>
<reference evidence="2 3" key="1">
    <citation type="submission" date="2020-10" db="EMBL/GenBank/DDBJ databases">
        <title>The Coptis chinensis genome and diversification of protoberbering-type alkaloids.</title>
        <authorList>
            <person name="Wang B."/>
            <person name="Shu S."/>
            <person name="Song C."/>
            <person name="Liu Y."/>
        </authorList>
    </citation>
    <scope>NUCLEOTIDE SEQUENCE [LARGE SCALE GENOMIC DNA]</scope>
    <source>
        <strain evidence="2">HL-2020</strain>
        <tissue evidence="2">Leaf</tissue>
    </source>
</reference>
<name>A0A835HPG4_9MAGN</name>
<keyword evidence="3" id="KW-1185">Reference proteome</keyword>
<dbReference type="InterPro" id="IPR000642">
    <property type="entry name" value="Peptidase_M41"/>
</dbReference>
<dbReference type="Pfam" id="PF01434">
    <property type="entry name" value="Peptidase_M41"/>
    <property type="match status" value="1"/>
</dbReference>
<dbReference type="GO" id="GO:0004176">
    <property type="term" value="F:ATP-dependent peptidase activity"/>
    <property type="evidence" value="ECO:0007669"/>
    <property type="project" value="InterPro"/>
</dbReference>
<evidence type="ECO:0000313" key="2">
    <source>
        <dbReference type="EMBL" id="KAF9602072.1"/>
    </source>
</evidence>
<dbReference type="EMBL" id="JADFTS010000006">
    <property type="protein sequence ID" value="KAF9602072.1"/>
    <property type="molecule type" value="Genomic_DNA"/>
</dbReference>
<protein>
    <recommendedName>
        <fullName evidence="1">Peptidase M41 domain-containing protein</fullName>
    </recommendedName>
</protein>